<organism evidence="2 3">
    <name type="scientific">Nitrosospira multiformis</name>
    <dbReference type="NCBI Taxonomy" id="1231"/>
    <lineage>
        <taxon>Bacteria</taxon>
        <taxon>Pseudomonadati</taxon>
        <taxon>Pseudomonadota</taxon>
        <taxon>Betaproteobacteria</taxon>
        <taxon>Nitrosomonadales</taxon>
        <taxon>Nitrosomonadaceae</taxon>
        <taxon>Nitrosospira</taxon>
    </lineage>
</organism>
<feature type="signal peptide" evidence="1">
    <location>
        <begin position="1"/>
        <end position="27"/>
    </location>
</feature>
<evidence type="ECO:0000256" key="1">
    <source>
        <dbReference type="SAM" id="SignalP"/>
    </source>
</evidence>
<name>A0A1H8HRB8_9PROT</name>
<accession>A0A1H8HRB8</accession>
<dbReference type="AlphaFoldDB" id="A0A1H8HRB8"/>
<protein>
    <submittedName>
        <fullName evidence="2">Uncharacterized protein</fullName>
    </submittedName>
</protein>
<evidence type="ECO:0000313" key="2">
    <source>
        <dbReference type="EMBL" id="SEN58486.1"/>
    </source>
</evidence>
<proteinExistence type="predicted"/>
<evidence type="ECO:0000313" key="3">
    <source>
        <dbReference type="Proteomes" id="UP000183898"/>
    </source>
</evidence>
<dbReference type="RefSeq" id="WP_254772661.1">
    <property type="nucleotide sequence ID" value="NZ_FOCT01000005.1"/>
</dbReference>
<sequence length="110" mass="11038">MKTVKTVLAGIGAAVLFSMGPSTIAQAQSGLISVDIRNVANNIAKNINVDVSQIPVTVQAPVSVAAAVCNIAADVLGTQAASGTGSCTARSTSSALDQIVLEQIKGTTQR</sequence>
<reference evidence="2 3" key="1">
    <citation type="submission" date="2016-10" db="EMBL/GenBank/DDBJ databases">
        <authorList>
            <person name="de Groot N.N."/>
        </authorList>
    </citation>
    <scope>NUCLEOTIDE SEQUENCE [LARGE SCALE GENOMIC DNA]</scope>
    <source>
        <strain evidence="2 3">Nl18</strain>
    </source>
</reference>
<dbReference type="Proteomes" id="UP000183898">
    <property type="component" value="Unassembled WGS sequence"/>
</dbReference>
<keyword evidence="1" id="KW-0732">Signal</keyword>
<feature type="chain" id="PRO_5010367809" evidence="1">
    <location>
        <begin position="28"/>
        <end position="110"/>
    </location>
</feature>
<gene>
    <name evidence="2" type="ORF">SAMN05216404_105205</name>
</gene>
<dbReference type="EMBL" id="FOCT01000005">
    <property type="protein sequence ID" value="SEN58486.1"/>
    <property type="molecule type" value="Genomic_DNA"/>
</dbReference>